<evidence type="ECO:0000256" key="7">
    <source>
        <dbReference type="ARBA" id="ARBA00023015"/>
    </source>
</evidence>
<feature type="domain" description="NF-X1-type" evidence="11">
    <location>
        <begin position="801"/>
        <end position="821"/>
    </location>
</feature>
<dbReference type="RefSeq" id="XP_018265108.1">
    <property type="nucleotide sequence ID" value="XM_018404827.1"/>
</dbReference>
<dbReference type="SUPFAM" id="SSF82708">
    <property type="entry name" value="R3H domain"/>
    <property type="match status" value="1"/>
</dbReference>
<dbReference type="InterPro" id="IPR001374">
    <property type="entry name" value="R3H_dom"/>
</dbReference>
<feature type="compositionally biased region" description="Low complexity" evidence="10">
    <location>
        <begin position="1100"/>
        <end position="1116"/>
    </location>
</feature>
<accession>A0A1A6AB15</accession>
<evidence type="ECO:0000313" key="14">
    <source>
        <dbReference type="Proteomes" id="UP000078595"/>
    </source>
</evidence>
<dbReference type="InterPro" id="IPR000967">
    <property type="entry name" value="Znf_NFX1"/>
</dbReference>
<dbReference type="GO" id="GO:0008270">
    <property type="term" value="F:zinc ion binding"/>
    <property type="evidence" value="ECO:0007669"/>
    <property type="project" value="UniProtKB-KW"/>
</dbReference>
<keyword evidence="8" id="KW-0804">Transcription</keyword>
<dbReference type="Gene3D" id="3.30.1370.50">
    <property type="entry name" value="R3H-like domain"/>
    <property type="match status" value="1"/>
</dbReference>
<dbReference type="SMART" id="SM00438">
    <property type="entry name" value="ZnF_NFX"/>
    <property type="match status" value="8"/>
</dbReference>
<feature type="compositionally biased region" description="Polar residues" evidence="10">
    <location>
        <begin position="227"/>
        <end position="239"/>
    </location>
</feature>
<feature type="domain" description="NF-X1-type" evidence="11">
    <location>
        <begin position="744"/>
        <end position="763"/>
    </location>
</feature>
<dbReference type="GO" id="GO:0000122">
    <property type="term" value="P:negative regulation of transcription by RNA polymerase II"/>
    <property type="evidence" value="ECO:0007669"/>
    <property type="project" value="TreeGrafter"/>
</dbReference>
<feature type="domain" description="NF-X1-type" evidence="11">
    <location>
        <begin position="886"/>
        <end position="908"/>
    </location>
</feature>
<feature type="domain" description="NF-X1-type" evidence="11">
    <location>
        <begin position="437"/>
        <end position="455"/>
    </location>
</feature>
<dbReference type="PANTHER" id="PTHR12360">
    <property type="entry name" value="NUCLEAR TRANSCRIPTION FACTOR, X-BOX BINDING 1 NFX1"/>
    <property type="match status" value="1"/>
</dbReference>
<keyword evidence="14" id="KW-1185">Reference proteome</keyword>
<comment type="subcellular location">
    <subcellularLocation>
        <location evidence="1">Nucleus</location>
    </subcellularLocation>
</comment>
<comment type="similarity">
    <text evidence="2">Belongs to the NFX1 family.</text>
</comment>
<keyword evidence="3" id="KW-0479">Metal-binding</keyword>
<feature type="compositionally biased region" description="Low complexity" evidence="10">
    <location>
        <begin position="1"/>
        <end position="16"/>
    </location>
</feature>
<dbReference type="CDD" id="cd06008">
    <property type="entry name" value="NF-X1-zinc-finger"/>
    <property type="match status" value="5"/>
</dbReference>
<keyword evidence="5" id="KW-0863">Zinc-finger</keyword>
<dbReference type="Pfam" id="PF01424">
    <property type="entry name" value="R3H"/>
    <property type="match status" value="1"/>
</dbReference>
<feature type="region of interest" description="Disordered" evidence="10">
    <location>
        <begin position="1"/>
        <end position="292"/>
    </location>
</feature>
<dbReference type="AlphaFoldDB" id="A0A1A6AB15"/>
<evidence type="ECO:0000313" key="13">
    <source>
        <dbReference type="EMBL" id="WWC59831.1"/>
    </source>
</evidence>
<evidence type="ECO:0000256" key="9">
    <source>
        <dbReference type="ARBA" id="ARBA00023242"/>
    </source>
</evidence>
<feature type="compositionally biased region" description="Basic and acidic residues" evidence="10">
    <location>
        <begin position="111"/>
        <end position="122"/>
    </location>
</feature>
<dbReference type="STRING" id="1296121.A0A1A6AB15"/>
<organism evidence="12">
    <name type="scientific">Kwoniella dejecticola CBS 10117</name>
    <dbReference type="NCBI Taxonomy" id="1296121"/>
    <lineage>
        <taxon>Eukaryota</taxon>
        <taxon>Fungi</taxon>
        <taxon>Dikarya</taxon>
        <taxon>Basidiomycota</taxon>
        <taxon>Agaricomycotina</taxon>
        <taxon>Tremellomycetes</taxon>
        <taxon>Tremellales</taxon>
        <taxon>Cryptococcaceae</taxon>
        <taxon>Kwoniella</taxon>
    </lineage>
</organism>
<keyword evidence="4" id="KW-0677">Repeat</keyword>
<feature type="compositionally biased region" description="Basic and acidic residues" evidence="10">
    <location>
        <begin position="276"/>
        <end position="285"/>
    </location>
</feature>
<sequence>MAEASTSTLPASLLLSQDQTKPPRVRKPRSKAPRPQPGDGAYLAAQHHDSNNIDQINGHRGRANGHRQNGHRPNDLSSGLRPAGNGLDRGNVQGHPHSSNNHLHNHPSSLTREDRITRRDGTLNRTNRSNSSRSFQSRTHDSSKRPPNSLPKKPAPIKQPKQPQLQQAGSGLLDAEAPPFTPGTALPTSDVTDNPHGEITNPSSASERSGVAKKQNQRIRKPKPPRSQANPDQSPQPAVTSRKAAFQQSNKLTKTISRSSAENSVSKSAQAQAKKPQVERRKKDEPDDLVSRLTRGLRQRPFLECPICFNAITPSQQTWSCLPPDHAPEPSSSITLQPNPITGSTSTSNYYSACYTPFHLECIKDWASLNLEDEEKKARVAGGDGEDIAWRCPGCQKRRADRPAGYRCFCGRLSHPPTSTSAPHSCNDGCARKRPKCDHPCPLPCHPGPCPPCQVALVVPCPSHHTSLTVKCSAATTNNAALSPVCDEPCSRHLDCGNKDHECQQLCHFGPCKPCEEREIARCYCGQDEREVECGWGKESDKVCKRLDEDGEEEVWWGKYDCGRDCERLFDCGVHPCKETCHPHPIHPLHCPLSTDVITHCACGTTLLSTISAVRENCLSPIPTCNAQCPKSRPCGHVCPKKCHTGPCPPCHEEVIKTCRCGQSQLLVPCDELREKAERGEDEVTCERVCRSLRSCGRHECGRLCCPLWEQAFRSKRQRNEDLQQNIEDDLHKCHLTCGRMLSCGIHTCPKPDHKGQCGRCLQASYDELICHCENTVVYPPVACGTTINCPYPCDRPAPECGHPKSPHSCHESPECPPCPYLTDKPCACGKDPSVKHVRCSQDRVSCGQQCGELLGCGYHKCTKLCHRPGECESCTQVCSKPKKICKHPCTSTCHAPARCSENDPCQAIVTQSCACGHLQSRTSCGASVTNPKSREVEQLKCNSECAVRQRNARLAEALGIKPSEKGLEVYEDEIKNFASQNHGFVKMVEGTFEEFIKGARQSMVLPHMPPAKRVFVMSLADHYRLNKELVDQEPNRSVQIRRRVDTRVPSPTLSSSVNPTSIAAPQTRLVTNLGGAWGKSGGSTAASVVAGHAGATSSGAATWVSTSGSSSNRPSRVPTPVAPILRETSQPASPRRPQGGANDGEDDWDVDV</sequence>
<evidence type="ECO:0000256" key="3">
    <source>
        <dbReference type="ARBA" id="ARBA00022723"/>
    </source>
</evidence>
<dbReference type="PANTHER" id="PTHR12360:SF12">
    <property type="entry name" value="TRANSCRIPTIONAL REPRESSOR NF-X1"/>
    <property type="match status" value="1"/>
</dbReference>
<feature type="compositionally biased region" description="Low complexity" evidence="10">
    <location>
        <begin position="123"/>
        <end position="137"/>
    </location>
</feature>
<evidence type="ECO:0000256" key="10">
    <source>
        <dbReference type="SAM" id="MobiDB-lite"/>
    </source>
</evidence>
<dbReference type="GO" id="GO:0005634">
    <property type="term" value="C:nucleus"/>
    <property type="evidence" value="ECO:0007669"/>
    <property type="project" value="UniProtKB-SubCell"/>
</dbReference>
<feature type="compositionally biased region" description="Low complexity" evidence="10">
    <location>
        <begin position="95"/>
        <end position="110"/>
    </location>
</feature>
<dbReference type="GeneID" id="28965167"/>
<dbReference type="GO" id="GO:0000977">
    <property type="term" value="F:RNA polymerase II transcription regulatory region sequence-specific DNA binding"/>
    <property type="evidence" value="ECO:0007669"/>
    <property type="project" value="TreeGrafter"/>
</dbReference>
<protein>
    <recommendedName>
        <fullName evidence="11">NF-X1-type domain-containing protein</fullName>
    </recommendedName>
</protein>
<evidence type="ECO:0000256" key="4">
    <source>
        <dbReference type="ARBA" id="ARBA00022737"/>
    </source>
</evidence>
<dbReference type="EMBL" id="KI894028">
    <property type="protein sequence ID" value="OBR87266.1"/>
    <property type="molecule type" value="Genomic_DNA"/>
</dbReference>
<keyword evidence="9" id="KW-0539">Nucleus</keyword>
<evidence type="ECO:0000313" key="12">
    <source>
        <dbReference type="EMBL" id="OBR87266.1"/>
    </source>
</evidence>
<feature type="compositionally biased region" description="Basic residues" evidence="10">
    <location>
        <begin position="215"/>
        <end position="224"/>
    </location>
</feature>
<keyword evidence="7" id="KW-0805">Transcription regulation</keyword>
<evidence type="ECO:0000256" key="8">
    <source>
        <dbReference type="ARBA" id="ARBA00023163"/>
    </source>
</evidence>
<evidence type="ECO:0000256" key="2">
    <source>
        <dbReference type="ARBA" id="ARBA00007269"/>
    </source>
</evidence>
<evidence type="ECO:0000259" key="11">
    <source>
        <dbReference type="SMART" id="SM00438"/>
    </source>
</evidence>
<proteinExistence type="inferred from homology"/>
<name>A0A1A6AB15_9TREE</name>
<dbReference type="InterPro" id="IPR034078">
    <property type="entry name" value="NFX1_fam"/>
</dbReference>
<dbReference type="VEuPathDB" id="FungiDB:I303_01468"/>
<evidence type="ECO:0000256" key="5">
    <source>
        <dbReference type="ARBA" id="ARBA00022771"/>
    </source>
</evidence>
<dbReference type="KEGG" id="kdj:28965167"/>
<feature type="compositionally biased region" description="Basic residues" evidence="10">
    <location>
        <begin position="23"/>
        <end position="32"/>
    </location>
</feature>
<feature type="region of interest" description="Disordered" evidence="10">
    <location>
        <begin position="1100"/>
        <end position="1153"/>
    </location>
</feature>
<feature type="compositionally biased region" description="Polar residues" evidence="10">
    <location>
        <begin position="246"/>
        <end position="271"/>
    </location>
</feature>
<feature type="domain" description="NF-X1-type" evidence="11">
    <location>
        <begin position="857"/>
        <end position="877"/>
    </location>
</feature>
<reference evidence="12" key="1">
    <citation type="submission" date="2013-07" db="EMBL/GenBank/DDBJ databases">
        <title>The Genome Sequence of Cryptococcus dejecticola CBS10117.</title>
        <authorList>
            <consortium name="The Broad Institute Genome Sequencing Platform"/>
            <person name="Cuomo C."/>
            <person name="Litvintseva A."/>
            <person name="Chen Y."/>
            <person name="Heitman J."/>
            <person name="Sun S."/>
            <person name="Springer D."/>
            <person name="Dromer F."/>
            <person name="Young S.K."/>
            <person name="Zeng Q."/>
            <person name="Gargeya S."/>
            <person name="Fitzgerald M."/>
            <person name="Abouelleil A."/>
            <person name="Alvarado L."/>
            <person name="Berlin A.M."/>
            <person name="Chapman S.B."/>
            <person name="Dewar J."/>
            <person name="Goldberg J."/>
            <person name="Griggs A."/>
            <person name="Gujja S."/>
            <person name="Hansen M."/>
            <person name="Howarth C."/>
            <person name="Imamovic A."/>
            <person name="Larimer J."/>
            <person name="McCowan C."/>
            <person name="Murphy C."/>
            <person name="Pearson M."/>
            <person name="Priest M."/>
            <person name="Roberts A."/>
            <person name="Saif S."/>
            <person name="Shea T."/>
            <person name="Sykes S."/>
            <person name="Wortman J."/>
            <person name="Nusbaum C."/>
            <person name="Birren B."/>
        </authorList>
    </citation>
    <scope>NUCLEOTIDE SEQUENCE [LARGE SCALE GENOMIC DNA]</scope>
    <source>
        <strain evidence="12">CBS 10117</strain>
    </source>
</reference>
<dbReference type="OrthoDB" id="6512771at2759"/>
<evidence type="ECO:0000256" key="6">
    <source>
        <dbReference type="ARBA" id="ARBA00022833"/>
    </source>
</evidence>
<keyword evidence="6" id="KW-0862">Zinc</keyword>
<feature type="compositionally biased region" description="Basic residues" evidence="10">
    <location>
        <begin position="59"/>
        <end position="70"/>
    </location>
</feature>
<reference evidence="13" key="2">
    <citation type="submission" date="2013-07" db="EMBL/GenBank/DDBJ databases">
        <authorList>
            <consortium name="The Broad Institute Genome Sequencing Platform"/>
            <person name="Cuomo C."/>
            <person name="Litvintseva A."/>
            <person name="Chen Y."/>
            <person name="Heitman J."/>
            <person name="Sun S."/>
            <person name="Springer D."/>
            <person name="Dromer F."/>
            <person name="Young S.K."/>
            <person name="Zeng Q."/>
            <person name="Gargeya S."/>
            <person name="Fitzgerald M."/>
            <person name="Abouelleil A."/>
            <person name="Alvarado L."/>
            <person name="Berlin A.M."/>
            <person name="Chapman S.B."/>
            <person name="Dewar J."/>
            <person name="Goldberg J."/>
            <person name="Griggs A."/>
            <person name="Gujja S."/>
            <person name="Hansen M."/>
            <person name="Howarth C."/>
            <person name="Imamovic A."/>
            <person name="Larimer J."/>
            <person name="McCowan C."/>
            <person name="Murphy C."/>
            <person name="Pearson M."/>
            <person name="Priest M."/>
            <person name="Roberts A."/>
            <person name="Saif S."/>
            <person name="Shea T."/>
            <person name="Sykes S."/>
            <person name="Wortman J."/>
            <person name="Nusbaum C."/>
            <person name="Birren B."/>
        </authorList>
    </citation>
    <scope>NUCLEOTIDE SEQUENCE</scope>
    <source>
        <strain evidence="13">CBS 10117</strain>
    </source>
</reference>
<feature type="domain" description="NF-X1-type" evidence="11">
    <location>
        <begin position="635"/>
        <end position="653"/>
    </location>
</feature>
<feature type="compositionally biased region" description="Acidic residues" evidence="10">
    <location>
        <begin position="1144"/>
        <end position="1153"/>
    </location>
</feature>
<dbReference type="InterPro" id="IPR036867">
    <property type="entry name" value="R3H_dom_sf"/>
</dbReference>
<feature type="domain" description="NF-X1-type" evidence="11">
    <location>
        <begin position="496"/>
        <end position="517"/>
    </location>
</feature>
<reference evidence="13" key="3">
    <citation type="submission" date="2024-02" db="EMBL/GenBank/DDBJ databases">
        <title>Comparative genomics of Cryptococcus and Kwoniella reveals pathogenesis evolution and contrasting modes of karyotype evolution via chromosome fusion or intercentromeric recombination.</title>
        <authorList>
            <person name="Coelho M.A."/>
            <person name="David-Palma M."/>
            <person name="Shea T."/>
            <person name="Bowers K."/>
            <person name="McGinley-Smith S."/>
            <person name="Mohammad A.W."/>
            <person name="Gnirke A."/>
            <person name="Yurkov A.M."/>
            <person name="Nowrousian M."/>
            <person name="Sun S."/>
            <person name="Cuomo C.A."/>
            <person name="Heitman J."/>
        </authorList>
    </citation>
    <scope>NUCLEOTIDE SEQUENCE</scope>
    <source>
        <strain evidence="13">CBS 10117</strain>
    </source>
</reference>
<dbReference type="Proteomes" id="UP000078595">
    <property type="component" value="Chromosome 2"/>
</dbReference>
<dbReference type="GO" id="GO:0000981">
    <property type="term" value="F:DNA-binding transcription factor activity, RNA polymerase II-specific"/>
    <property type="evidence" value="ECO:0007669"/>
    <property type="project" value="TreeGrafter"/>
</dbReference>
<dbReference type="EMBL" id="CP144531">
    <property type="protein sequence ID" value="WWC59831.1"/>
    <property type="molecule type" value="Genomic_DNA"/>
</dbReference>
<dbReference type="CDD" id="cd02325">
    <property type="entry name" value="R3H"/>
    <property type="match status" value="1"/>
</dbReference>
<feature type="domain" description="NF-X1-type" evidence="11">
    <location>
        <begin position="572"/>
        <end position="593"/>
    </location>
</feature>
<gene>
    <name evidence="12" type="ORF">I303_01468</name>
    <name evidence="13" type="ORF">I303_102393</name>
</gene>
<evidence type="ECO:0000256" key="1">
    <source>
        <dbReference type="ARBA" id="ARBA00004123"/>
    </source>
</evidence>
<feature type="compositionally biased region" description="Low complexity" evidence="10">
    <location>
        <begin position="150"/>
        <end position="168"/>
    </location>
</feature>